<dbReference type="EMBL" id="VSIY01000013">
    <property type="protein sequence ID" value="TYB80457.1"/>
    <property type="molecule type" value="Genomic_DNA"/>
</dbReference>
<feature type="chain" id="PRO_5022942892" description="Apple domain-containing protein" evidence="1">
    <location>
        <begin position="20"/>
        <end position="102"/>
    </location>
</feature>
<sequence>MAKTFVTAAFMLAPLPVLAEEAWQACNFETHTGRMAISYELIGQQACVDFCKATEGCTAWLYTPHSFNPATAPGACGIYAEASGTRPPDATAPTQFCGWVEE</sequence>
<accession>A0A5D0RFU2</accession>
<dbReference type="AlphaFoldDB" id="A0A5D0RFU2"/>
<evidence type="ECO:0000313" key="3">
    <source>
        <dbReference type="Proteomes" id="UP000322080"/>
    </source>
</evidence>
<organism evidence="2 3">
    <name type="scientific">Maritimibacter fusiformis</name>
    <dbReference type="NCBI Taxonomy" id="2603819"/>
    <lineage>
        <taxon>Bacteria</taxon>
        <taxon>Pseudomonadati</taxon>
        <taxon>Pseudomonadota</taxon>
        <taxon>Alphaproteobacteria</taxon>
        <taxon>Rhodobacterales</taxon>
        <taxon>Roseobacteraceae</taxon>
        <taxon>Maritimibacter</taxon>
    </lineage>
</organism>
<reference evidence="2 3" key="1">
    <citation type="submission" date="2019-08" db="EMBL/GenBank/DDBJ databases">
        <title>Identification of a novel species of the genus Boseongicola.</title>
        <authorList>
            <person name="Zhang X.-Q."/>
        </authorList>
    </citation>
    <scope>NUCLEOTIDE SEQUENCE [LARGE SCALE GENOMIC DNA]</scope>
    <source>
        <strain evidence="2 3">HY14</strain>
    </source>
</reference>
<gene>
    <name evidence="2" type="ORF">FVF75_12485</name>
</gene>
<dbReference type="Proteomes" id="UP000322080">
    <property type="component" value="Unassembled WGS sequence"/>
</dbReference>
<dbReference type="RefSeq" id="WP_148378406.1">
    <property type="nucleotide sequence ID" value="NZ_VSIY01000013.1"/>
</dbReference>
<evidence type="ECO:0000313" key="2">
    <source>
        <dbReference type="EMBL" id="TYB80457.1"/>
    </source>
</evidence>
<evidence type="ECO:0008006" key="4">
    <source>
        <dbReference type="Google" id="ProtNLM"/>
    </source>
</evidence>
<feature type="signal peptide" evidence="1">
    <location>
        <begin position="1"/>
        <end position="19"/>
    </location>
</feature>
<name>A0A5D0RFU2_9RHOB</name>
<keyword evidence="1" id="KW-0732">Signal</keyword>
<proteinExistence type="predicted"/>
<keyword evidence="3" id="KW-1185">Reference proteome</keyword>
<protein>
    <recommendedName>
        <fullName evidence="4">Apple domain-containing protein</fullName>
    </recommendedName>
</protein>
<comment type="caution">
    <text evidence="2">The sequence shown here is derived from an EMBL/GenBank/DDBJ whole genome shotgun (WGS) entry which is preliminary data.</text>
</comment>
<evidence type="ECO:0000256" key="1">
    <source>
        <dbReference type="SAM" id="SignalP"/>
    </source>
</evidence>